<keyword evidence="1" id="KW-0175">Coiled coil</keyword>
<comment type="caution">
    <text evidence="2">The sequence shown here is derived from an EMBL/GenBank/DDBJ whole genome shotgun (WGS) entry which is preliminary data.</text>
</comment>
<feature type="coiled-coil region" evidence="1">
    <location>
        <begin position="311"/>
        <end position="341"/>
    </location>
</feature>
<proteinExistence type="predicted"/>
<reference evidence="2" key="1">
    <citation type="journal article" date="2019" name="Sci. Rep.">
        <title>Draft genome of Tanacetum cinerariifolium, the natural source of mosquito coil.</title>
        <authorList>
            <person name="Yamashiro T."/>
            <person name="Shiraishi A."/>
            <person name="Satake H."/>
            <person name="Nakayama K."/>
        </authorList>
    </citation>
    <scope>NUCLEOTIDE SEQUENCE</scope>
</reference>
<dbReference type="AlphaFoldDB" id="A0A6L2LMC3"/>
<accession>A0A6L2LMC3</accession>
<sequence>METQKSMLKDEDGEEVDVHIARNRQWLQIPQLKLNMWLLQVAVDKCFGFRINYLIMDGKKIIITEASIRRDLQLANEESVDCLPNSTIFEQLALMGKPTRKVTQVPQPSDPMEHVIDEAVHKKMADSLVRAATFASSLGAEQDSGGCPRCQETMEDTTAQTKFESVSKHFNDSLLARARVGSSRDEESLGEDASKQGRIDAIDADEYITLVIDQDDANKDMFDVNVLCGEEVFTAAGQNENVVIITTEELTLAQALESLKTSKPKVKGLVIQEQEPVKPKKKNQIMLDEEAAKRIELVKGKENRAGEELIQKSTKKQKVEDEKEKDELKQLMETISEEEEVDIDAIPLVVKSPKIVDWKIHKEGKKSYYRIIRVDGKF</sequence>
<evidence type="ECO:0000313" key="2">
    <source>
        <dbReference type="EMBL" id="GEU62818.1"/>
    </source>
</evidence>
<dbReference type="EMBL" id="BKCJ010004739">
    <property type="protein sequence ID" value="GEU62818.1"/>
    <property type="molecule type" value="Genomic_DNA"/>
</dbReference>
<gene>
    <name evidence="2" type="ORF">Tci_034796</name>
</gene>
<organism evidence="2">
    <name type="scientific">Tanacetum cinerariifolium</name>
    <name type="common">Dalmatian daisy</name>
    <name type="synonym">Chrysanthemum cinerariifolium</name>
    <dbReference type="NCBI Taxonomy" id="118510"/>
    <lineage>
        <taxon>Eukaryota</taxon>
        <taxon>Viridiplantae</taxon>
        <taxon>Streptophyta</taxon>
        <taxon>Embryophyta</taxon>
        <taxon>Tracheophyta</taxon>
        <taxon>Spermatophyta</taxon>
        <taxon>Magnoliopsida</taxon>
        <taxon>eudicotyledons</taxon>
        <taxon>Gunneridae</taxon>
        <taxon>Pentapetalae</taxon>
        <taxon>asterids</taxon>
        <taxon>campanulids</taxon>
        <taxon>Asterales</taxon>
        <taxon>Asteraceae</taxon>
        <taxon>Asteroideae</taxon>
        <taxon>Anthemideae</taxon>
        <taxon>Anthemidinae</taxon>
        <taxon>Tanacetum</taxon>
    </lineage>
</organism>
<protein>
    <submittedName>
        <fullName evidence="2">Uncharacterized protein</fullName>
    </submittedName>
</protein>
<evidence type="ECO:0000256" key="1">
    <source>
        <dbReference type="SAM" id="Coils"/>
    </source>
</evidence>
<name>A0A6L2LMC3_TANCI</name>